<dbReference type="Pfam" id="PF05402">
    <property type="entry name" value="PqqD"/>
    <property type="match status" value="1"/>
</dbReference>
<dbReference type="InterPro" id="IPR041881">
    <property type="entry name" value="PqqD_sf"/>
</dbReference>
<protein>
    <submittedName>
        <fullName evidence="1">Coenzyme PQQ synthesis protein D (PqqD)</fullName>
    </submittedName>
</protein>
<evidence type="ECO:0000313" key="2">
    <source>
        <dbReference type="Proteomes" id="UP000306509"/>
    </source>
</evidence>
<dbReference type="EMBL" id="QGQD01000115">
    <property type="protein sequence ID" value="TLC97642.1"/>
    <property type="molecule type" value="Genomic_DNA"/>
</dbReference>
<dbReference type="Proteomes" id="UP000306509">
    <property type="component" value="Unassembled WGS sequence"/>
</dbReference>
<dbReference type="OrthoDB" id="308521at2"/>
<sequence>MGKKNKKNYLDFVPICNPKFEWDLDKKGNVVVHMENKGFYNWIAQKVFKRPRFSHITLDNYGSFAWQLMDGRKTVFQIANEMKVQFGDKAEPLYERMTRFFQTLYQNNFIGYVSEKKKKK</sequence>
<evidence type="ECO:0000313" key="1">
    <source>
        <dbReference type="EMBL" id="TLC97642.1"/>
    </source>
</evidence>
<accession>A0A4U8Q1A7</accession>
<dbReference type="InterPro" id="IPR008792">
    <property type="entry name" value="PQQD"/>
</dbReference>
<gene>
    <name evidence="1" type="ORF">DSM106044_05596</name>
</gene>
<comment type="caution">
    <text evidence="1">The sequence shown here is derived from an EMBL/GenBank/DDBJ whole genome shotgun (WGS) entry which is preliminary data.</text>
</comment>
<dbReference type="RefSeq" id="WP_027294426.1">
    <property type="nucleotide sequence ID" value="NZ_CABMJZ010000031.1"/>
</dbReference>
<name>A0A4U8Q1A7_9FIRM</name>
<dbReference type="STRING" id="180332.GCA_000797495_00316"/>
<dbReference type="Gene3D" id="1.10.10.1150">
    <property type="entry name" value="Coenzyme PQQ synthesis protein D (PqqD)"/>
    <property type="match status" value="1"/>
</dbReference>
<reference evidence="1 2" key="1">
    <citation type="journal article" date="2019" name="Anaerobe">
        <title>Detection of Robinsoniella peoriensis in multiple bone samples of a trauma patient.</title>
        <authorList>
            <person name="Schrottner P."/>
            <person name="Hartwich K."/>
            <person name="Bunk B."/>
            <person name="Schober I."/>
            <person name="Helbig S."/>
            <person name="Rudolph W.W."/>
            <person name="Gunzer F."/>
        </authorList>
    </citation>
    <scope>NUCLEOTIDE SEQUENCE [LARGE SCALE GENOMIC DNA]</scope>
    <source>
        <strain evidence="1 2">DSM 106044</strain>
    </source>
</reference>
<organism evidence="1 2">
    <name type="scientific">Robinsoniella peoriensis</name>
    <dbReference type="NCBI Taxonomy" id="180332"/>
    <lineage>
        <taxon>Bacteria</taxon>
        <taxon>Bacillati</taxon>
        <taxon>Bacillota</taxon>
        <taxon>Clostridia</taxon>
        <taxon>Lachnospirales</taxon>
        <taxon>Lachnospiraceae</taxon>
        <taxon>Robinsoniella</taxon>
    </lineage>
</organism>
<dbReference type="AlphaFoldDB" id="A0A4U8Q1A7"/>
<keyword evidence="2" id="KW-1185">Reference proteome</keyword>
<proteinExistence type="predicted"/>